<keyword evidence="8" id="KW-1185">Reference proteome</keyword>
<evidence type="ECO:0000313" key="7">
    <source>
        <dbReference type="EMBL" id="MBH9576989.1"/>
    </source>
</evidence>
<accession>A0A931J3Q8</accession>
<dbReference type="EMBL" id="JAEDAK010000005">
    <property type="protein sequence ID" value="MBH9576989.1"/>
    <property type="molecule type" value="Genomic_DNA"/>
</dbReference>
<proteinExistence type="inferred from homology"/>
<evidence type="ECO:0000256" key="5">
    <source>
        <dbReference type="ARBA" id="ARBA00023237"/>
    </source>
</evidence>
<comment type="subcellular location">
    <subcellularLocation>
        <location evidence="1">Cell outer membrane</location>
    </subcellularLocation>
</comment>
<dbReference type="InterPro" id="IPR010583">
    <property type="entry name" value="MipA"/>
</dbReference>
<keyword evidence="3 6" id="KW-0732">Signal</keyword>
<evidence type="ECO:0000256" key="1">
    <source>
        <dbReference type="ARBA" id="ARBA00004442"/>
    </source>
</evidence>
<evidence type="ECO:0000256" key="6">
    <source>
        <dbReference type="SAM" id="SignalP"/>
    </source>
</evidence>
<gene>
    <name evidence="7" type="ORF">I7X39_08735</name>
</gene>
<comment type="caution">
    <text evidence="7">The sequence shown here is derived from an EMBL/GenBank/DDBJ whole genome shotgun (WGS) entry which is preliminary data.</text>
</comment>
<protein>
    <submittedName>
        <fullName evidence="7">MipA/OmpV family protein</fullName>
    </submittedName>
</protein>
<organism evidence="7 8">
    <name type="scientific">Inhella proteolytica</name>
    <dbReference type="NCBI Taxonomy" id="2795029"/>
    <lineage>
        <taxon>Bacteria</taxon>
        <taxon>Pseudomonadati</taxon>
        <taxon>Pseudomonadota</taxon>
        <taxon>Betaproteobacteria</taxon>
        <taxon>Burkholderiales</taxon>
        <taxon>Sphaerotilaceae</taxon>
        <taxon>Inhella</taxon>
    </lineage>
</organism>
<dbReference type="PANTHER" id="PTHR38776:SF1">
    <property type="entry name" value="MLTA-INTERACTING PROTEIN-RELATED"/>
    <property type="match status" value="1"/>
</dbReference>
<dbReference type="Pfam" id="PF06629">
    <property type="entry name" value="MipA"/>
    <property type="match status" value="1"/>
</dbReference>
<dbReference type="Proteomes" id="UP000613266">
    <property type="component" value="Unassembled WGS sequence"/>
</dbReference>
<keyword evidence="4" id="KW-0472">Membrane</keyword>
<evidence type="ECO:0000256" key="4">
    <source>
        <dbReference type="ARBA" id="ARBA00023136"/>
    </source>
</evidence>
<evidence type="ECO:0000256" key="3">
    <source>
        <dbReference type="ARBA" id="ARBA00022729"/>
    </source>
</evidence>
<evidence type="ECO:0000313" key="8">
    <source>
        <dbReference type="Proteomes" id="UP000613266"/>
    </source>
</evidence>
<keyword evidence="5" id="KW-0998">Cell outer membrane</keyword>
<dbReference type="GO" id="GO:0009279">
    <property type="term" value="C:cell outer membrane"/>
    <property type="evidence" value="ECO:0007669"/>
    <property type="project" value="UniProtKB-SubCell"/>
</dbReference>
<name>A0A931J3Q8_9BURK</name>
<feature type="signal peptide" evidence="6">
    <location>
        <begin position="1"/>
        <end position="19"/>
    </location>
</feature>
<dbReference type="PANTHER" id="PTHR38776">
    <property type="entry name" value="MLTA-INTERACTING PROTEIN-RELATED"/>
    <property type="match status" value="1"/>
</dbReference>
<dbReference type="RefSeq" id="WP_198110699.1">
    <property type="nucleotide sequence ID" value="NZ_JAEDAK010000005.1"/>
</dbReference>
<sequence length="288" mass="31121">MKPLLSALTLLSLCGGAAAQAPVFEPMPEGSQDVFLGLGAGYRPRYEGAHEQRLRAEALVQASWSNGLFISGLQAGWHLGDSLAPAWPRAEWGPLLNLQPPRGSEGRSWFADSLGPLNTTAIDPGIAVGPRGNRLLGMDDVDACVELGGFFNLRAAASWRFTQSLLGGTGACSGGLRWGADLQWLLPLRSPQHSLTASAGLSWANARFTQRYFGVTEPESARSRNPVYRPGGGLQELRAQLRWNWLLQPDWVLSTALEYKRLQGPAARSPLVERAGATSLSTALVYRF</sequence>
<reference evidence="7" key="1">
    <citation type="submission" date="2020-12" db="EMBL/GenBank/DDBJ databases">
        <title>The genome sequence of Inhella sp. 1Y17.</title>
        <authorList>
            <person name="Liu Y."/>
        </authorList>
    </citation>
    <scope>NUCLEOTIDE SEQUENCE</scope>
    <source>
        <strain evidence="7">1Y17</strain>
    </source>
</reference>
<dbReference type="AlphaFoldDB" id="A0A931J3Q8"/>
<comment type="similarity">
    <text evidence="2">Belongs to the MipA/OmpV family.</text>
</comment>
<evidence type="ECO:0000256" key="2">
    <source>
        <dbReference type="ARBA" id="ARBA00005722"/>
    </source>
</evidence>
<feature type="chain" id="PRO_5037756873" evidence="6">
    <location>
        <begin position="20"/>
        <end position="288"/>
    </location>
</feature>